<dbReference type="InterPro" id="IPR002350">
    <property type="entry name" value="Kazal_dom"/>
</dbReference>
<feature type="signal peptide" evidence="2">
    <location>
        <begin position="1"/>
        <end position="33"/>
    </location>
</feature>
<proteinExistence type="predicted"/>
<dbReference type="Pfam" id="PF07648">
    <property type="entry name" value="Kazal_2"/>
    <property type="match status" value="1"/>
</dbReference>
<name>A0A1W0XAA8_HYPEX</name>
<dbReference type="Proteomes" id="UP000192578">
    <property type="component" value="Unassembled WGS sequence"/>
</dbReference>
<dbReference type="SMART" id="SM00280">
    <property type="entry name" value="KAZAL"/>
    <property type="match status" value="1"/>
</dbReference>
<dbReference type="OrthoDB" id="10061701at2759"/>
<keyword evidence="5" id="KW-1185">Reference proteome</keyword>
<dbReference type="Gene3D" id="3.30.60.30">
    <property type="match status" value="1"/>
</dbReference>
<dbReference type="SUPFAM" id="SSF100895">
    <property type="entry name" value="Kazal-type serine protease inhibitors"/>
    <property type="match status" value="1"/>
</dbReference>
<feature type="domain" description="Kazal-like" evidence="3">
    <location>
        <begin position="36"/>
        <end position="87"/>
    </location>
</feature>
<feature type="compositionally biased region" description="Basic and acidic residues" evidence="1">
    <location>
        <begin position="334"/>
        <end position="346"/>
    </location>
</feature>
<reference evidence="5" key="1">
    <citation type="submission" date="2017-01" db="EMBL/GenBank/DDBJ databases">
        <title>Comparative genomics of anhydrobiosis in the tardigrade Hypsibius dujardini.</title>
        <authorList>
            <person name="Yoshida Y."/>
            <person name="Koutsovoulos G."/>
            <person name="Laetsch D."/>
            <person name="Stevens L."/>
            <person name="Kumar S."/>
            <person name="Horikawa D."/>
            <person name="Ishino K."/>
            <person name="Komine S."/>
            <person name="Tomita M."/>
            <person name="Blaxter M."/>
            <person name="Arakawa K."/>
        </authorList>
    </citation>
    <scope>NUCLEOTIDE SEQUENCE [LARGE SCALE GENOMIC DNA]</scope>
    <source>
        <strain evidence="5">Z151</strain>
    </source>
</reference>
<feature type="region of interest" description="Disordered" evidence="1">
    <location>
        <begin position="334"/>
        <end position="353"/>
    </location>
</feature>
<gene>
    <name evidence="4" type="ORF">BV898_01529</name>
</gene>
<dbReference type="EMBL" id="MTYJ01000006">
    <property type="protein sequence ID" value="OQV24465.1"/>
    <property type="molecule type" value="Genomic_DNA"/>
</dbReference>
<keyword evidence="2" id="KW-0732">Signal</keyword>
<dbReference type="InterPro" id="IPR036058">
    <property type="entry name" value="Kazal_dom_sf"/>
</dbReference>
<organism evidence="4 5">
    <name type="scientific">Hypsibius exemplaris</name>
    <name type="common">Freshwater tardigrade</name>
    <dbReference type="NCBI Taxonomy" id="2072580"/>
    <lineage>
        <taxon>Eukaryota</taxon>
        <taxon>Metazoa</taxon>
        <taxon>Ecdysozoa</taxon>
        <taxon>Tardigrada</taxon>
        <taxon>Eutardigrada</taxon>
        <taxon>Parachela</taxon>
        <taxon>Hypsibioidea</taxon>
        <taxon>Hypsibiidae</taxon>
        <taxon>Hypsibius</taxon>
    </lineage>
</organism>
<evidence type="ECO:0000313" key="4">
    <source>
        <dbReference type="EMBL" id="OQV24465.1"/>
    </source>
</evidence>
<comment type="caution">
    <text evidence="4">The sequence shown here is derived from an EMBL/GenBank/DDBJ whole genome shotgun (WGS) entry which is preliminary data.</text>
</comment>
<accession>A0A1W0XAA8</accession>
<evidence type="ECO:0000256" key="1">
    <source>
        <dbReference type="SAM" id="MobiDB-lite"/>
    </source>
</evidence>
<dbReference type="CDD" id="cd00104">
    <property type="entry name" value="KAZAL_FS"/>
    <property type="match status" value="1"/>
</dbReference>
<evidence type="ECO:0000259" key="3">
    <source>
        <dbReference type="PROSITE" id="PS51465"/>
    </source>
</evidence>
<protein>
    <recommendedName>
        <fullName evidence="3">Kazal-like domain-containing protein</fullName>
    </recommendedName>
</protein>
<dbReference type="PROSITE" id="PS51465">
    <property type="entry name" value="KAZAL_2"/>
    <property type="match status" value="1"/>
</dbReference>
<evidence type="ECO:0000256" key="2">
    <source>
        <dbReference type="SAM" id="SignalP"/>
    </source>
</evidence>
<sequence length="446" mass="47472">MFRYQGTSSVMQLNRICWMILGVGLLFSGTSMGQETGTDSACICNPEDNNTGSVCANDGKTYTSACDFRLKQGLRSDLGIRCVGSCPCDDSLIGVGVDCGTTAISQLTTPSSGLEFCGTNAVTYNNENMFMCDQVQDASLAISCPGSCPCQLADCPSLATAERPLSRVYQTLTTPPPRLIVYPPASVIPGSYNRQVAPVAVTPALQTGYGSIQAQGSGYGGYGTRVSDSVPAVIVPIQPASPSYTQAAIPWSAPAWTTNRSPLTVLQQNQGGVYQPPVLQQQQGPTIVMQSRAPSGASGYGGGSFGGGEPKLLADNEPPVTIVQPAPQIKDLQVREKAATSEKPEKPSPALPQAAYNPLTEALRSVPFRLFRHLYILITVASEGMKQIPFQIAKNMQARLPPYVREIPMQLAEATQEALAIHFDSLARQIKDTVDAVRTLLDNDNS</sequence>
<dbReference type="AlphaFoldDB" id="A0A1W0XAA8"/>
<feature type="chain" id="PRO_5012438716" description="Kazal-like domain-containing protein" evidence="2">
    <location>
        <begin position="34"/>
        <end position="446"/>
    </location>
</feature>
<evidence type="ECO:0000313" key="5">
    <source>
        <dbReference type="Proteomes" id="UP000192578"/>
    </source>
</evidence>